<keyword evidence="11" id="KW-1185">Reference proteome</keyword>
<dbReference type="GO" id="GO:0005634">
    <property type="term" value="C:nucleus"/>
    <property type="evidence" value="ECO:0000318"/>
    <property type="project" value="GO_Central"/>
</dbReference>
<dbReference type="PROSITE" id="PS00726">
    <property type="entry name" value="AP_NUCLEASE_F1_1"/>
    <property type="match status" value="1"/>
</dbReference>
<dbReference type="PANTHER" id="PTHR22748">
    <property type="entry name" value="AP ENDONUCLEASE"/>
    <property type="match status" value="1"/>
</dbReference>
<dbReference type="EMBL" id="DS113297">
    <property type="protein sequence ID" value="EAY12675.1"/>
    <property type="molecule type" value="Genomic_DNA"/>
</dbReference>
<dbReference type="GO" id="GO:0006284">
    <property type="term" value="P:base-excision repair"/>
    <property type="evidence" value="ECO:0000318"/>
    <property type="project" value="GO_Central"/>
</dbReference>
<dbReference type="PANTHER" id="PTHR22748:SF6">
    <property type="entry name" value="DNA-(APURINIC OR APYRIMIDINIC SITE) ENDONUCLEASE"/>
    <property type="match status" value="1"/>
</dbReference>
<dbReference type="NCBIfam" id="TIGR00195">
    <property type="entry name" value="exoDNase_III"/>
    <property type="match status" value="1"/>
</dbReference>
<feature type="binding site" evidence="6">
    <location>
        <position position="155"/>
    </location>
    <ligand>
        <name>Mg(2+)</name>
        <dbReference type="ChEBI" id="CHEBI:18420"/>
        <label>1</label>
    </ligand>
</feature>
<feature type="domain" description="Endonuclease/exonuclease/phosphatase" evidence="9">
    <location>
        <begin position="12"/>
        <end position="252"/>
    </location>
</feature>
<dbReference type="KEGG" id="tva:4770641"/>
<keyword evidence="4 6" id="KW-0460">Magnesium</keyword>
<dbReference type="NCBIfam" id="TIGR00633">
    <property type="entry name" value="xth"/>
    <property type="match status" value="1"/>
</dbReference>
<reference evidence="10" key="1">
    <citation type="submission" date="2006-10" db="EMBL/GenBank/DDBJ databases">
        <authorList>
            <person name="Amadeo P."/>
            <person name="Zhao Q."/>
            <person name="Wortman J."/>
            <person name="Fraser-Liggett C."/>
            <person name="Carlton J."/>
        </authorList>
    </citation>
    <scope>NUCLEOTIDE SEQUENCE</scope>
    <source>
        <strain evidence="10">G3</strain>
    </source>
</reference>
<dbReference type="SMR" id="A2E3N7"/>
<feature type="active site" description="Proton donor/acceptor" evidence="5">
    <location>
        <position position="153"/>
    </location>
</feature>
<evidence type="ECO:0000256" key="1">
    <source>
        <dbReference type="ARBA" id="ARBA00007092"/>
    </source>
</evidence>
<gene>
    <name evidence="10" type="ORF">TVAG_116970</name>
</gene>
<name>A2E3N7_TRIV3</name>
<dbReference type="InterPro" id="IPR036691">
    <property type="entry name" value="Endo/exonu/phosph_ase_sf"/>
</dbReference>
<sequence>MDSTTAQVIKIATWNVASLRARWKDNFTFYINSSKPDIICIQETKFHVDMKESLKNFKLDGYKGYFFHAKKAGYAGTCIYTKYKPVSVKRSFADPDGRCITMEFKNFYLINTYVVNAGEDLGRLDYKIKEWNPKIRNHIMELEKKKPVIWTGDLNVAHKPIDIWQAEGHEKIAGYTDEERKWFDDFLNEGHIDIYRELHPESHEFTFFNYRGQAKSKNQGWRIDYFITGKGNIEKLGISDCVIEGTIDGSDHQPVILLADKDKIMKDDEPVTSSEVEMLTAGNIKSFFG</sequence>
<feature type="site" description="Important for catalytic activity" evidence="7">
    <location>
        <position position="224"/>
    </location>
</feature>
<evidence type="ECO:0000256" key="7">
    <source>
        <dbReference type="PIRSR" id="PIRSR604808-3"/>
    </source>
</evidence>
<dbReference type="GO" id="GO:0003906">
    <property type="term" value="F:DNA-(apurinic or apyrimidinic site) endonuclease activity"/>
    <property type="evidence" value="ECO:0000318"/>
    <property type="project" value="GO_Central"/>
</dbReference>
<proteinExistence type="inferred from homology"/>
<dbReference type="InterPro" id="IPR020847">
    <property type="entry name" value="AP_endonuclease_F1_BS"/>
</dbReference>
<evidence type="ECO:0000256" key="4">
    <source>
        <dbReference type="ARBA" id="ARBA00022842"/>
    </source>
</evidence>
<dbReference type="eggNOG" id="KOG1294">
    <property type="taxonomic scope" value="Eukaryota"/>
</dbReference>
<dbReference type="FunFam" id="3.60.10.10:FF:000041">
    <property type="entry name" value="DNA-(apurinic or apyrimidinic site) lyase"/>
    <property type="match status" value="1"/>
</dbReference>
<feature type="binding site" evidence="6">
    <location>
        <position position="251"/>
    </location>
    <ligand>
        <name>Mg(2+)</name>
        <dbReference type="ChEBI" id="CHEBI:18420"/>
        <label>1</label>
    </ligand>
</feature>
<evidence type="ECO:0000256" key="5">
    <source>
        <dbReference type="PIRSR" id="PIRSR604808-1"/>
    </source>
</evidence>
<organism evidence="10 11">
    <name type="scientific">Trichomonas vaginalis (strain ATCC PRA-98 / G3)</name>
    <dbReference type="NCBI Taxonomy" id="412133"/>
    <lineage>
        <taxon>Eukaryota</taxon>
        <taxon>Metamonada</taxon>
        <taxon>Parabasalia</taxon>
        <taxon>Trichomonadida</taxon>
        <taxon>Trichomonadidae</taxon>
        <taxon>Trichomonas</taxon>
    </lineage>
</organism>
<dbReference type="AlphaFoldDB" id="A2E3N7"/>
<dbReference type="Pfam" id="PF03372">
    <property type="entry name" value="Exo_endo_phos"/>
    <property type="match status" value="1"/>
</dbReference>
<evidence type="ECO:0000256" key="6">
    <source>
        <dbReference type="PIRSR" id="PIRSR604808-2"/>
    </source>
</evidence>
<dbReference type="FunCoup" id="A2E3N7">
    <property type="interactions" value="701"/>
</dbReference>
<keyword evidence="3" id="KW-0378">Hydrolase</keyword>
<dbReference type="GO" id="GO:0003677">
    <property type="term" value="F:DNA binding"/>
    <property type="evidence" value="ECO:0007669"/>
    <property type="project" value="InterPro"/>
</dbReference>
<evidence type="ECO:0000259" key="9">
    <source>
        <dbReference type="Pfam" id="PF03372"/>
    </source>
</evidence>
<dbReference type="GO" id="GO:0008081">
    <property type="term" value="F:phosphoric diester hydrolase activity"/>
    <property type="evidence" value="ECO:0000318"/>
    <property type="project" value="GO_Central"/>
</dbReference>
<keyword evidence="8" id="KW-0227">DNA damage</keyword>
<comment type="similarity">
    <text evidence="1 8">Belongs to the DNA repair enzymes AP/ExoA family.</text>
</comment>
<dbReference type="InterPro" id="IPR004808">
    <property type="entry name" value="AP_endonuc_1"/>
</dbReference>
<protein>
    <submittedName>
        <fullName evidence="10">Exodeoxyribonuclease III family protein</fullName>
    </submittedName>
</protein>
<dbReference type="OrthoDB" id="498125at2759"/>
<dbReference type="GO" id="GO:0008311">
    <property type="term" value="F:double-stranded DNA 3'-5' DNA exonuclease activity"/>
    <property type="evidence" value="ECO:0000318"/>
    <property type="project" value="GO_Central"/>
</dbReference>
<dbReference type="GO" id="GO:0046872">
    <property type="term" value="F:metal ion binding"/>
    <property type="evidence" value="ECO:0007669"/>
    <property type="project" value="UniProtKB-KW"/>
</dbReference>
<evidence type="ECO:0000313" key="10">
    <source>
        <dbReference type="EMBL" id="EAY12675.1"/>
    </source>
</evidence>
<feature type="binding site" evidence="6">
    <location>
        <position position="15"/>
    </location>
    <ligand>
        <name>Mg(2+)</name>
        <dbReference type="ChEBI" id="CHEBI:18420"/>
        <label>1</label>
    </ligand>
</feature>
<accession>A2E3N7</accession>
<dbReference type="RefSeq" id="XP_001324898.1">
    <property type="nucleotide sequence ID" value="XM_001324863.1"/>
</dbReference>
<feature type="binding site" evidence="6">
    <location>
        <position position="252"/>
    </location>
    <ligand>
        <name>Mg(2+)</name>
        <dbReference type="ChEBI" id="CHEBI:18420"/>
        <label>1</label>
    </ligand>
</feature>
<dbReference type="VEuPathDB" id="TrichDB:TVAG_116970"/>
<dbReference type="STRING" id="5722.A2E3N7"/>
<keyword evidence="2 6" id="KW-0479">Metal-binding</keyword>
<feature type="binding site" evidence="6">
    <location>
        <position position="153"/>
    </location>
    <ligand>
        <name>Mg(2+)</name>
        <dbReference type="ChEBI" id="CHEBI:18420"/>
        <label>1</label>
    </ligand>
</feature>
<dbReference type="VEuPathDB" id="TrichDB:TVAGG3_0507870"/>
<dbReference type="InterPro" id="IPR005135">
    <property type="entry name" value="Endo/exonuclease/phosphatase"/>
</dbReference>
<dbReference type="PROSITE" id="PS51435">
    <property type="entry name" value="AP_NUCLEASE_F1_4"/>
    <property type="match status" value="1"/>
</dbReference>
<feature type="active site" description="Proton acceptor" evidence="5">
    <location>
        <position position="252"/>
    </location>
</feature>
<dbReference type="InParanoid" id="A2E3N7"/>
<feature type="site" description="Interaction with DNA substrate" evidence="7">
    <location>
        <position position="252"/>
    </location>
</feature>
<dbReference type="SUPFAM" id="SSF56219">
    <property type="entry name" value="DNase I-like"/>
    <property type="match status" value="1"/>
</dbReference>
<keyword evidence="6" id="KW-0464">Manganese</keyword>
<evidence type="ECO:0000256" key="2">
    <source>
        <dbReference type="ARBA" id="ARBA00022723"/>
    </source>
</evidence>
<comment type="cofactor">
    <cofactor evidence="6 8">
        <name>Mg(2+)</name>
        <dbReference type="ChEBI" id="CHEBI:18420"/>
    </cofactor>
    <cofactor evidence="6 8">
        <name>Mn(2+)</name>
        <dbReference type="ChEBI" id="CHEBI:29035"/>
    </cofactor>
    <text evidence="6 8">Probably binds two magnesium or manganese ions per subunit.</text>
</comment>
<dbReference type="OMA" id="GWRIDYY"/>
<dbReference type="CDD" id="cd09087">
    <property type="entry name" value="Ape1-like_AP-endo"/>
    <property type="match status" value="1"/>
</dbReference>
<evidence type="ECO:0000313" key="11">
    <source>
        <dbReference type="Proteomes" id="UP000001542"/>
    </source>
</evidence>
<reference evidence="10" key="2">
    <citation type="journal article" date="2007" name="Science">
        <title>Draft genome sequence of the sexually transmitted pathogen Trichomonas vaginalis.</title>
        <authorList>
            <person name="Carlton J.M."/>
            <person name="Hirt R.P."/>
            <person name="Silva J.C."/>
            <person name="Delcher A.L."/>
            <person name="Schatz M."/>
            <person name="Zhao Q."/>
            <person name="Wortman J.R."/>
            <person name="Bidwell S.L."/>
            <person name="Alsmark U.C.M."/>
            <person name="Besteiro S."/>
            <person name="Sicheritz-Ponten T."/>
            <person name="Noel C.J."/>
            <person name="Dacks J.B."/>
            <person name="Foster P.G."/>
            <person name="Simillion C."/>
            <person name="Van de Peer Y."/>
            <person name="Miranda-Saavedra D."/>
            <person name="Barton G.J."/>
            <person name="Westrop G.D."/>
            <person name="Mueller S."/>
            <person name="Dessi D."/>
            <person name="Fiori P.L."/>
            <person name="Ren Q."/>
            <person name="Paulsen I."/>
            <person name="Zhang H."/>
            <person name="Bastida-Corcuera F.D."/>
            <person name="Simoes-Barbosa A."/>
            <person name="Brown M.T."/>
            <person name="Hayes R.D."/>
            <person name="Mukherjee M."/>
            <person name="Okumura C.Y."/>
            <person name="Schneider R."/>
            <person name="Smith A.J."/>
            <person name="Vanacova S."/>
            <person name="Villalvazo M."/>
            <person name="Haas B.J."/>
            <person name="Pertea M."/>
            <person name="Feldblyum T.V."/>
            <person name="Utterback T.R."/>
            <person name="Shu C.L."/>
            <person name="Osoegawa K."/>
            <person name="de Jong P.J."/>
            <person name="Hrdy I."/>
            <person name="Horvathova L."/>
            <person name="Zubacova Z."/>
            <person name="Dolezal P."/>
            <person name="Malik S.B."/>
            <person name="Logsdon J.M. Jr."/>
            <person name="Henze K."/>
            <person name="Gupta A."/>
            <person name="Wang C.C."/>
            <person name="Dunne R.L."/>
            <person name="Upcroft J.A."/>
            <person name="Upcroft P."/>
            <person name="White O."/>
            <person name="Salzberg S.L."/>
            <person name="Tang P."/>
            <person name="Chiu C.-H."/>
            <person name="Lee Y.-S."/>
            <person name="Embley T.M."/>
            <person name="Coombs G.H."/>
            <person name="Mottram J.C."/>
            <person name="Tachezy J."/>
            <person name="Fraser-Liggett C.M."/>
            <person name="Johnson P.J."/>
        </authorList>
    </citation>
    <scope>NUCLEOTIDE SEQUENCE [LARGE SCALE GENOMIC DNA]</scope>
    <source>
        <strain evidence="10">G3</strain>
    </source>
</reference>
<dbReference type="Proteomes" id="UP000001542">
    <property type="component" value="Unassembled WGS sequence"/>
</dbReference>
<evidence type="ECO:0000256" key="8">
    <source>
        <dbReference type="RuleBase" id="RU362131"/>
    </source>
</evidence>
<evidence type="ECO:0000256" key="3">
    <source>
        <dbReference type="ARBA" id="ARBA00022801"/>
    </source>
</evidence>
<dbReference type="Gene3D" id="3.60.10.10">
    <property type="entry name" value="Endonuclease/exonuclease/phosphatase"/>
    <property type="match status" value="1"/>
</dbReference>
<feature type="binding site" evidence="6">
    <location>
        <position position="43"/>
    </location>
    <ligand>
        <name>Mg(2+)</name>
        <dbReference type="ChEBI" id="CHEBI:18420"/>
        <label>1</label>
    </ligand>
</feature>
<feature type="active site" evidence="5">
    <location>
        <position position="113"/>
    </location>
</feature>
<keyword evidence="8" id="KW-0234">DNA repair</keyword>
<feature type="site" description="Transition state stabilizer" evidence="7">
    <location>
        <position position="155"/>
    </location>
</feature>